<evidence type="ECO:0000313" key="3">
    <source>
        <dbReference type="Proteomes" id="UP000799424"/>
    </source>
</evidence>
<gene>
    <name evidence="2" type="ORF">CC86DRAFT_201012</name>
</gene>
<dbReference type="Proteomes" id="UP000799424">
    <property type="component" value="Unassembled WGS sequence"/>
</dbReference>
<proteinExistence type="predicted"/>
<evidence type="ECO:0000313" key="2">
    <source>
        <dbReference type="EMBL" id="KAF2827858.1"/>
    </source>
</evidence>
<dbReference type="AlphaFoldDB" id="A0A6A7A4Z8"/>
<keyword evidence="3" id="KW-1185">Reference proteome</keyword>
<organism evidence="2 3">
    <name type="scientific">Ophiobolus disseminans</name>
    <dbReference type="NCBI Taxonomy" id="1469910"/>
    <lineage>
        <taxon>Eukaryota</taxon>
        <taxon>Fungi</taxon>
        <taxon>Dikarya</taxon>
        <taxon>Ascomycota</taxon>
        <taxon>Pezizomycotina</taxon>
        <taxon>Dothideomycetes</taxon>
        <taxon>Pleosporomycetidae</taxon>
        <taxon>Pleosporales</taxon>
        <taxon>Pleosporineae</taxon>
        <taxon>Phaeosphaeriaceae</taxon>
        <taxon>Ophiobolus</taxon>
    </lineage>
</organism>
<feature type="compositionally biased region" description="Basic and acidic residues" evidence="1">
    <location>
        <begin position="19"/>
        <end position="29"/>
    </location>
</feature>
<sequence length="205" mass="22752">MVRKGRMSGAATVPRKTISMKESESVGKEGTRVENVKERKSERLRKLASNHELIITSRIFWIPRNTSSYLHTNFCQTVSRSLPIGWARKHTVHGAIGQLVTSRDSRRRIKPLSPLLSTSDDMPSLRNAYVVDLERTRAFVLIGGCAGVAEQHHYWGAVVADALGDPVLSGTPRFEISCQGHVCILFRGELGVLVTDRELGVGRAY</sequence>
<dbReference type="EMBL" id="MU006223">
    <property type="protein sequence ID" value="KAF2827858.1"/>
    <property type="molecule type" value="Genomic_DNA"/>
</dbReference>
<evidence type="ECO:0000256" key="1">
    <source>
        <dbReference type="SAM" id="MobiDB-lite"/>
    </source>
</evidence>
<feature type="region of interest" description="Disordered" evidence="1">
    <location>
        <begin position="1"/>
        <end position="29"/>
    </location>
</feature>
<name>A0A6A7A4Z8_9PLEO</name>
<protein>
    <submittedName>
        <fullName evidence="2">Uncharacterized protein</fullName>
    </submittedName>
</protein>
<reference evidence="2" key="1">
    <citation type="journal article" date="2020" name="Stud. Mycol.">
        <title>101 Dothideomycetes genomes: a test case for predicting lifestyles and emergence of pathogens.</title>
        <authorList>
            <person name="Haridas S."/>
            <person name="Albert R."/>
            <person name="Binder M."/>
            <person name="Bloem J."/>
            <person name="Labutti K."/>
            <person name="Salamov A."/>
            <person name="Andreopoulos B."/>
            <person name="Baker S."/>
            <person name="Barry K."/>
            <person name="Bills G."/>
            <person name="Bluhm B."/>
            <person name="Cannon C."/>
            <person name="Castanera R."/>
            <person name="Culley D."/>
            <person name="Daum C."/>
            <person name="Ezra D."/>
            <person name="Gonzalez J."/>
            <person name="Henrissat B."/>
            <person name="Kuo A."/>
            <person name="Liang C."/>
            <person name="Lipzen A."/>
            <person name="Lutzoni F."/>
            <person name="Magnuson J."/>
            <person name="Mondo S."/>
            <person name="Nolan M."/>
            <person name="Ohm R."/>
            <person name="Pangilinan J."/>
            <person name="Park H.-J."/>
            <person name="Ramirez L."/>
            <person name="Alfaro M."/>
            <person name="Sun H."/>
            <person name="Tritt A."/>
            <person name="Yoshinaga Y."/>
            <person name="Zwiers L.-H."/>
            <person name="Turgeon B."/>
            <person name="Goodwin S."/>
            <person name="Spatafora J."/>
            <person name="Crous P."/>
            <person name="Grigoriev I."/>
        </authorList>
    </citation>
    <scope>NUCLEOTIDE SEQUENCE</scope>
    <source>
        <strain evidence="2">CBS 113818</strain>
    </source>
</reference>
<accession>A0A6A7A4Z8</accession>